<organism evidence="8 9">
    <name type="scientific">Candidatus Kutchimonas denitrificans</name>
    <dbReference type="NCBI Taxonomy" id="3056748"/>
    <lineage>
        <taxon>Bacteria</taxon>
        <taxon>Pseudomonadati</taxon>
        <taxon>Gemmatimonadota</taxon>
        <taxon>Gemmatimonadia</taxon>
        <taxon>Candidatus Palauibacterales</taxon>
        <taxon>Candidatus Palauibacteraceae</taxon>
        <taxon>Candidatus Kutchimonas</taxon>
    </lineage>
</organism>
<name>A0AAE4ZAB4_9BACT</name>
<dbReference type="InterPro" id="IPR036388">
    <property type="entry name" value="WH-like_DNA-bd_sf"/>
</dbReference>
<dbReference type="InterPro" id="IPR007627">
    <property type="entry name" value="RNA_pol_sigma70_r2"/>
</dbReference>
<dbReference type="Pfam" id="PF08281">
    <property type="entry name" value="Sigma70_r4_2"/>
    <property type="match status" value="1"/>
</dbReference>
<dbReference type="GO" id="GO:0016987">
    <property type="term" value="F:sigma factor activity"/>
    <property type="evidence" value="ECO:0007669"/>
    <property type="project" value="UniProtKB-KW"/>
</dbReference>
<feature type="domain" description="RNA polymerase sigma factor 70 region 4 type 2" evidence="7">
    <location>
        <begin position="100"/>
        <end position="151"/>
    </location>
</feature>
<dbReference type="Pfam" id="PF04542">
    <property type="entry name" value="Sigma70_r2"/>
    <property type="match status" value="1"/>
</dbReference>
<dbReference type="InterPro" id="IPR013324">
    <property type="entry name" value="RNA_pol_sigma_r3/r4-like"/>
</dbReference>
<evidence type="ECO:0000259" key="6">
    <source>
        <dbReference type="Pfam" id="PF04542"/>
    </source>
</evidence>
<dbReference type="InterPro" id="IPR013325">
    <property type="entry name" value="RNA_pol_sigma_r2"/>
</dbReference>
<keyword evidence="4" id="KW-0238">DNA-binding</keyword>
<dbReference type="InterPro" id="IPR014284">
    <property type="entry name" value="RNA_pol_sigma-70_dom"/>
</dbReference>
<protein>
    <submittedName>
        <fullName evidence="8">Sigma-70 family RNA polymerase sigma factor</fullName>
    </submittedName>
</protein>
<comment type="similarity">
    <text evidence="1">Belongs to the sigma-70 factor family. ECF subfamily.</text>
</comment>
<dbReference type="NCBIfam" id="TIGR02937">
    <property type="entry name" value="sigma70-ECF"/>
    <property type="match status" value="1"/>
</dbReference>
<dbReference type="Gene3D" id="1.10.1740.10">
    <property type="match status" value="1"/>
</dbReference>
<sequence>MDLSRAYREYYRSLVRFLYRRIGDQARAEDLAQEAFVRALEHRPEKPRAWLFTVAANLARDEGRRGAVRRRHLTLLKAEARARPPEPGPEVAFERRQRIEKVRRALDDLSERDREALLLWEEGFDYDEIAGVLGLSRGSIGTTLARARRRLAAAIEKIEDEEGDEDVAHP</sequence>
<evidence type="ECO:0000256" key="4">
    <source>
        <dbReference type="ARBA" id="ARBA00023125"/>
    </source>
</evidence>
<evidence type="ECO:0000259" key="7">
    <source>
        <dbReference type="Pfam" id="PF08281"/>
    </source>
</evidence>
<dbReference type="PANTHER" id="PTHR43133">
    <property type="entry name" value="RNA POLYMERASE ECF-TYPE SIGMA FACTO"/>
    <property type="match status" value="1"/>
</dbReference>
<dbReference type="Gene3D" id="1.10.10.10">
    <property type="entry name" value="Winged helix-like DNA-binding domain superfamily/Winged helix DNA-binding domain"/>
    <property type="match status" value="1"/>
</dbReference>
<feature type="domain" description="RNA polymerase sigma-70 region 2" evidence="6">
    <location>
        <begin position="7"/>
        <end position="65"/>
    </location>
</feature>
<dbReference type="InterPro" id="IPR013249">
    <property type="entry name" value="RNA_pol_sigma70_r4_t2"/>
</dbReference>
<dbReference type="AlphaFoldDB" id="A0AAE4ZAB4"/>
<dbReference type="GO" id="GO:0003677">
    <property type="term" value="F:DNA binding"/>
    <property type="evidence" value="ECO:0007669"/>
    <property type="project" value="UniProtKB-KW"/>
</dbReference>
<dbReference type="Proteomes" id="UP000702544">
    <property type="component" value="Unassembled WGS sequence"/>
</dbReference>
<reference evidence="8 9" key="1">
    <citation type="submission" date="2020-01" db="EMBL/GenBank/DDBJ databases">
        <title>Genomes assembled from Gulf of Kutch pelagic sediment metagenomes.</title>
        <authorList>
            <person name="Chandrashekar M."/>
            <person name="Mahajan M.S."/>
            <person name="Dave K.J."/>
            <person name="Vatsa P."/>
            <person name="Nathani N.M."/>
        </authorList>
    </citation>
    <scope>NUCLEOTIDE SEQUENCE [LARGE SCALE GENOMIC DNA]</scope>
    <source>
        <strain evidence="8">KS3-K002</strain>
    </source>
</reference>
<keyword evidence="2" id="KW-0805">Transcription regulation</keyword>
<keyword evidence="5" id="KW-0804">Transcription</keyword>
<evidence type="ECO:0000256" key="1">
    <source>
        <dbReference type="ARBA" id="ARBA00010641"/>
    </source>
</evidence>
<dbReference type="EMBL" id="JAACAK010000130">
    <property type="protein sequence ID" value="NIR76508.1"/>
    <property type="molecule type" value="Genomic_DNA"/>
</dbReference>
<dbReference type="SUPFAM" id="SSF88659">
    <property type="entry name" value="Sigma3 and sigma4 domains of RNA polymerase sigma factors"/>
    <property type="match status" value="1"/>
</dbReference>
<keyword evidence="3" id="KW-0731">Sigma factor</keyword>
<comment type="caution">
    <text evidence="8">The sequence shown here is derived from an EMBL/GenBank/DDBJ whole genome shotgun (WGS) entry which is preliminary data.</text>
</comment>
<evidence type="ECO:0000313" key="9">
    <source>
        <dbReference type="Proteomes" id="UP000702544"/>
    </source>
</evidence>
<evidence type="ECO:0000313" key="8">
    <source>
        <dbReference type="EMBL" id="NIR76508.1"/>
    </source>
</evidence>
<dbReference type="SUPFAM" id="SSF88946">
    <property type="entry name" value="Sigma2 domain of RNA polymerase sigma factors"/>
    <property type="match status" value="1"/>
</dbReference>
<evidence type="ECO:0000256" key="2">
    <source>
        <dbReference type="ARBA" id="ARBA00023015"/>
    </source>
</evidence>
<evidence type="ECO:0000256" key="3">
    <source>
        <dbReference type="ARBA" id="ARBA00023082"/>
    </source>
</evidence>
<evidence type="ECO:0000256" key="5">
    <source>
        <dbReference type="ARBA" id="ARBA00023163"/>
    </source>
</evidence>
<proteinExistence type="inferred from homology"/>
<dbReference type="PANTHER" id="PTHR43133:SF8">
    <property type="entry name" value="RNA POLYMERASE SIGMA FACTOR HI_1459-RELATED"/>
    <property type="match status" value="1"/>
</dbReference>
<dbReference type="InterPro" id="IPR039425">
    <property type="entry name" value="RNA_pol_sigma-70-like"/>
</dbReference>
<gene>
    <name evidence="8" type="ORF">GWO12_15615</name>
</gene>
<dbReference type="GO" id="GO:0006352">
    <property type="term" value="P:DNA-templated transcription initiation"/>
    <property type="evidence" value="ECO:0007669"/>
    <property type="project" value="InterPro"/>
</dbReference>
<accession>A0AAE4ZAB4</accession>